<keyword evidence="4" id="KW-1185">Reference proteome</keyword>
<protein>
    <submittedName>
        <fullName evidence="5">Uncharacterized protein</fullName>
    </submittedName>
</protein>
<dbReference type="Gene3D" id="3.30.420.40">
    <property type="match status" value="1"/>
</dbReference>
<dbReference type="AlphaFoldDB" id="A0A914YX06"/>
<organism evidence="4 5">
    <name type="scientific">Panagrolaimus superbus</name>
    <dbReference type="NCBI Taxonomy" id="310955"/>
    <lineage>
        <taxon>Eukaryota</taxon>
        <taxon>Metazoa</taxon>
        <taxon>Ecdysozoa</taxon>
        <taxon>Nematoda</taxon>
        <taxon>Chromadorea</taxon>
        <taxon>Rhabditida</taxon>
        <taxon>Tylenchina</taxon>
        <taxon>Panagrolaimomorpha</taxon>
        <taxon>Panagrolaimoidea</taxon>
        <taxon>Panagrolaimidae</taxon>
        <taxon>Panagrolaimus</taxon>
    </lineage>
</organism>
<evidence type="ECO:0000256" key="1">
    <source>
        <dbReference type="ARBA" id="ARBA00007381"/>
    </source>
</evidence>
<evidence type="ECO:0000313" key="4">
    <source>
        <dbReference type="Proteomes" id="UP000887577"/>
    </source>
</evidence>
<evidence type="ECO:0000256" key="3">
    <source>
        <dbReference type="ARBA" id="ARBA00022840"/>
    </source>
</evidence>
<sequence length="530" mass="61003">MFTGSYMLGSTGIKYRNQNIQKLEWLPDGPPVRGRSEPGLIKERAELVYQLVPGRMKNLVIINTSYLDFECIQAAADIGEKYADNVIVITSLMSRLTHAIRNLAEFWNPPENEIILIVTVTSIFAEFVILRRDQSFQLYIAEYFERKPEDCSKIFPDVYRDFYPHATVFLVHDDYGNLANDLKTQYQPENCFIKSFRRWDYPILWGGIFYGDTNEQDFDPRYRIKNFSDGIETTIGRSQKRHVILPDRTPVPCDIYGFDGTPQPIQLYFFHEHFLIYEKLVYQQRKATINVIQATGSSRQLIGYFDKRGVPYLKDNAGTLNCKNLVYGSFAPNSVVKAHNPTFESEYNSSTAKTVEKESSNVVFLFQNNQCAVEAYKNDGMERIKNSEGNEWTPLYLSMANEAPEIGERAVKDYQRSPKYVIYDVFKIIGKPINEIIINPEWGFTLIEDEGIVYFQVETPSGPSGLFSQQLVISVFLKAMKIRAESAFNNTVLSEIRLSTNFKLSESQKTIFKEAALKNRLKILSFIITE</sequence>
<dbReference type="Pfam" id="PF00012">
    <property type="entry name" value="HSP70"/>
    <property type="match status" value="1"/>
</dbReference>
<accession>A0A914YX06</accession>
<dbReference type="InterPro" id="IPR043129">
    <property type="entry name" value="ATPase_NBD"/>
</dbReference>
<dbReference type="GO" id="GO:0140662">
    <property type="term" value="F:ATP-dependent protein folding chaperone"/>
    <property type="evidence" value="ECO:0007669"/>
    <property type="project" value="InterPro"/>
</dbReference>
<dbReference type="InterPro" id="IPR013126">
    <property type="entry name" value="Hsp_70_fam"/>
</dbReference>
<dbReference type="WBParaSite" id="PSU_v2.g4182.t1">
    <property type="protein sequence ID" value="PSU_v2.g4182.t1"/>
    <property type="gene ID" value="PSU_v2.g4182"/>
</dbReference>
<evidence type="ECO:0000256" key="2">
    <source>
        <dbReference type="ARBA" id="ARBA00022741"/>
    </source>
</evidence>
<proteinExistence type="inferred from homology"/>
<evidence type="ECO:0000313" key="5">
    <source>
        <dbReference type="WBParaSite" id="PSU_v2.g4182.t1"/>
    </source>
</evidence>
<dbReference type="Proteomes" id="UP000887577">
    <property type="component" value="Unplaced"/>
</dbReference>
<dbReference type="GO" id="GO:0005524">
    <property type="term" value="F:ATP binding"/>
    <property type="evidence" value="ECO:0007669"/>
    <property type="project" value="UniProtKB-KW"/>
</dbReference>
<name>A0A914YX06_9BILA</name>
<comment type="similarity">
    <text evidence="1">Belongs to the heat shock protein 70 family.</text>
</comment>
<keyword evidence="2" id="KW-0547">Nucleotide-binding</keyword>
<reference evidence="5" key="1">
    <citation type="submission" date="2022-11" db="UniProtKB">
        <authorList>
            <consortium name="WormBaseParasite"/>
        </authorList>
    </citation>
    <scope>IDENTIFICATION</scope>
</reference>
<dbReference type="SUPFAM" id="SSF53067">
    <property type="entry name" value="Actin-like ATPase domain"/>
    <property type="match status" value="1"/>
</dbReference>
<keyword evidence="3" id="KW-0067">ATP-binding</keyword>